<organism evidence="2 3">
    <name type="scientific">Dictyocaulus viviparus</name>
    <name type="common">Bovine lungworm</name>
    <dbReference type="NCBI Taxonomy" id="29172"/>
    <lineage>
        <taxon>Eukaryota</taxon>
        <taxon>Metazoa</taxon>
        <taxon>Ecdysozoa</taxon>
        <taxon>Nematoda</taxon>
        <taxon>Chromadorea</taxon>
        <taxon>Rhabditida</taxon>
        <taxon>Rhabditina</taxon>
        <taxon>Rhabditomorpha</taxon>
        <taxon>Strongyloidea</taxon>
        <taxon>Metastrongylidae</taxon>
        <taxon>Dictyocaulus</taxon>
    </lineage>
</organism>
<gene>
    <name evidence="2" type="ORF">DICVIV_03843</name>
</gene>
<name>A0A0D8Y1K3_DICVI</name>
<keyword evidence="3" id="KW-1185">Reference proteome</keyword>
<dbReference type="InterPro" id="IPR041426">
    <property type="entry name" value="Mos1_HTH"/>
</dbReference>
<dbReference type="Pfam" id="PF17906">
    <property type="entry name" value="HTH_48"/>
    <property type="match status" value="1"/>
</dbReference>
<accession>A0A0D8Y1K3</accession>
<reference evidence="3" key="2">
    <citation type="journal article" date="2016" name="Sci. Rep.">
        <title>Dictyocaulus viviparus genome, variome and transcriptome elucidate lungworm biology and support future intervention.</title>
        <authorList>
            <person name="McNulty S.N."/>
            <person name="Strube C."/>
            <person name="Rosa B.A."/>
            <person name="Martin J.C."/>
            <person name="Tyagi R."/>
            <person name="Choi Y.J."/>
            <person name="Wang Q."/>
            <person name="Hallsworth Pepin K."/>
            <person name="Zhang X."/>
            <person name="Ozersky P."/>
            <person name="Wilson R.K."/>
            <person name="Sternberg P.W."/>
            <person name="Gasser R.B."/>
            <person name="Mitreva M."/>
        </authorList>
    </citation>
    <scope>NUCLEOTIDE SEQUENCE [LARGE SCALE GENOMIC DNA]</scope>
    <source>
        <strain evidence="3">HannoverDv2000</strain>
    </source>
</reference>
<evidence type="ECO:0000259" key="1">
    <source>
        <dbReference type="Pfam" id="PF17906"/>
    </source>
</evidence>
<dbReference type="AlphaFoldDB" id="A0A0D8Y1K3"/>
<proteinExistence type="predicted"/>
<protein>
    <recommendedName>
        <fullName evidence="1">Mos1 transposase HTH domain-containing protein</fullName>
    </recommendedName>
</protein>
<feature type="domain" description="Mos1 transposase HTH" evidence="1">
    <location>
        <begin position="8"/>
        <end position="35"/>
    </location>
</feature>
<sequence length="91" mass="10393">MATNEVCLCHCTLNEFQQGTNETQACRNFLKMFDEVIAFLTTSEIAKRLNSTQLVKKGTYSKGELLLRMNEELSMLTCTTLWTAIDEKHLV</sequence>
<evidence type="ECO:0000313" key="3">
    <source>
        <dbReference type="Proteomes" id="UP000053766"/>
    </source>
</evidence>
<reference evidence="2 3" key="1">
    <citation type="submission" date="2013-11" db="EMBL/GenBank/DDBJ databases">
        <title>Draft genome of the bovine lungworm Dictyocaulus viviparus.</title>
        <authorList>
            <person name="Mitreva M."/>
        </authorList>
    </citation>
    <scope>NUCLEOTIDE SEQUENCE [LARGE SCALE GENOMIC DNA]</scope>
    <source>
        <strain evidence="2 3">HannoverDv2000</strain>
    </source>
</reference>
<dbReference type="Proteomes" id="UP000053766">
    <property type="component" value="Unassembled WGS sequence"/>
</dbReference>
<evidence type="ECO:0000313" key="2">
    <source>
        <dbReference type="EMBL" id="KJH50042.1"/>
    </source>
</evidence>
<dbReference type="EMBL" id="KN716217">
    <property type="protein sequence ID" value="KJH50042.1"/>
    <property type="molecule type" value="Genomic_DNA"/>
</dbReference>